<feature type="region of interest" description="Disordered" evidence="1">
    <location>
        <begin position="1"/>
        <end position="45"/>
    </location>
</feature>
<organism evidence="2 3">
    <name type="scientific">Racocetra fulgida</name>
    <dbReference type="NCBI Taxonomy" id="60492"/>
    <lineage>
        <taxon>Eukaryota</taxon>
        <taxon>Fungi</taxon>
        <taxon>Fungi incertae sedis</taxon>
        <taxon>Mucoromycota</taxon>
        <taxon>Glomeromycotina</taxon>
        <taxon>Glomeromycetes</taxon>
        <taxon>Diversisporales</taxon>
        <taxon>Gigasporaceae</taxon>
        <taxon>Racocetra</taxon>
    </lineage>
</organism>
<reference evidence="2" key="1">
    <citation type="submission" date="2021-06" db="EMBL/GenBank/DDBJ databases">
        <authorList>
            <person name="Kallberg Y."/>
            <person name="Tangrot J."/>
            <person name="Rosling A."/>
        </authorList>
    </citation>
    <scope>NUCLEOTIDE SEQUENCE</scope>
    <source>
        <strain evidence="2">IN212</strain>
    </source>
</reference>
<dbReference type="AlphaFoldDB" id="A0A9N9JRD4"/>
<name>A0A9N9JRD4_9GLOM</name>
<evidence type="ECO:0000256" key="1">
    <source>
        <dbReference type="SAM" id="MobiDB-lite"/>
    </source>
</evidence>
<evidence type="ECO:0000313" key="3">
    <source>
        <dbReference type="Proteomes" id="UP000789396"/>
    </source>
</evidence>
<keyword evidence="3" id="KW-1185">Reference proteome</keyword>
<accession>A0A9N9JRD4</accession>
<protein>
    <submittedName>
        <fullName evidence="2">774_t:CDS:1</fullName>
    </submittedName>
</protein>
<gene>
    <name evidence="2" type="ORF">RFULGI_LOCUS16985</name>
</gene>
<dbReference type="EMBL" id="CAJVPZ010063695">
    <property type="protein sequence ID" value="CAG8793544.1"/>
    <property type="molecule type" value="Genomic_DNA"/>
</dbReference>
<sequence length="45" mass="5066">ISYSTSATSNHTENLYNSVSDSENDIDLADGDSDNELRQTQHRKH</sequence>
<comment type="caution">
    <text evidence="2">The sequence shown here is derived from an EMBL/GenBank/DDBJ whole genome shotgun (WGS) entry which is preliminary data.</text>
</comment>
<proteinExistence type="predicted"/>
<feature type="non-terminal residue" evidence="2">
    <location>
        <position position="45"/>
    </location>
</feature>
<feature type="compositionally biased region" description="Acidic residues" evidence="1">
    <location>
        <begin position="22"/>
        <end position="34"/>
    </location>
</feature>
<dbReference type="Proteomes" id="UP000789396">
    <property type="component" value="Unassembled WGS sequence"/>
</dbReference>
<feature type="non-terminal residue" evidence="2">
    <location>
        <position position="1"/>
    </location>
</feature>
<evidence type="ECO:0000313" key="2">
    <source>
        <dbReference type="EMBL" id="CAG8793544.1"/>
    </source>
</evidence>
<feature type="compositionally biased region" description="Polar residues" evidence="1">
    <location>
        <begin position="1"/>
        <end position="21"/>
    </location>
</feature>